<dbReference type="InterPro" id="IPR036322">
    <property type="entry name" value="WD40_repeat_dom_sf"/>
</dbReference>
<protein>
    <recommendedName>
        <fullName evidence="3">Anaphase-promoting complex subunit 4 WD40 domain-containing protein</fullName>
    </recommendedName>
</protein>
<name>A0A166TF71_9AGAM</name>
<gene>
    <name evidence="1" type="ORF">FIBSPDRAFT_850440</name>
</gene>
<reference evidence="1 2" key="1">
    <citation type="journal article" date="2016" name="Mol. Biol. Evol.">
        <title>Comparative Genomics of Early-Diverging Mushroom-Forming Fungi Provides Insights into the Origins of Lignocellulose Decay Capabilities.</title>
        <authorList>
            <person name="Nagy L.G."/>
            <person name="Riley R."/>
            <person name="Tritt A."/>
            <person name="Adam C."/>
            <person name="Daum C."/>
            <person name="Floudas D."/>
            <person name="Sun H."/>
            <person name="Yadav J.S."/>
            <person name="Pangilinan J."/>
            <person name="Larsson K.H."/>
            <person name="Matsuura K."/>
            <person name="Barry K."/>
            <person name="Labutti K."/>
            <person name="Kuo R."/>
            <person name="Ohm R.A."/>
            <person name="Bhattacharya S.S."/>
            <person name="Shirouzu T."/>
            <person name="Yoshinaga Y."/>
            <person name="Martin F.M."/>
            <person name="Grigoriev I.V."/>
            <person name="Hibbett D.S."/>
        </authorList>
    </citation>
    <scope>NUCLEOTIDE SEQUENCE [LARGE SCALE GENOMIC DNA]</scope>
    <source>
        <strain evidence="1 2">CBS 109695</strain>
    </source>
</reference>
<organism evidence="1 2">
    <name type="scientific">Athelia psychrophila</name>
    <dbReference type="NCBI Taxonomy" id="1759441"/>
    <lineage>
        <taxon>Eukaryota</taxon>
        <taxon>Fungi</taxon>
        <taxon>Dikarya</taxon>
        <taxon>Basidiomycota</taxon>
        <taxon>Agaricomycotina</taxon>
        <taxon>Agaricomycetes</taxon>
        <taxon>Agaricomycetidae</taxon>
        <taxon>Atheliales</taxon>
        <taxon>Atheliaceae</taxon>
        <taxon>Athelia</taxon>
    </lineage>
</organism>
<dbReference type="AlphaFoldDB" id="A0A166TF71"/>
<evidence type="ECO:0000313" key="2">
    <source>
        <dbReference type="Proteomes" id="UP000076532"/>
    </source>
</evidence>
<dbReference type="InterPro" id="IPR015943">
    <property type="entry name" value="WD40/YVTN_repeat-like_dom_sf"/>
</dbReference>
<dbReference type="EMBL" id="KV417493">
    <property type="protein sequence ID" value="KZP30554.1"/>
    <property type="molecule type" value="Genomic_DNA"/>
</dbReference>
<evidence type="ECO:0000313" key="1">
    <source>
        <dbReference type="EMBL" id="KZP30554.1"/>
    </source>
</evidence>
<keyword evidence="2" id="KW-1185">Reference proteome</keyword>
<dbReference type="Gene3D" id="2.130.10.10">
    <property type="entry name" value="YVTN repeat-like/Quinoprotein amine dehydrogenase"/>
    <property type="match status" value="1"/>
</dbReference>
<accession>A0A166TF71</accession>
<dbReference type="SUPFAM" id="SSF50978">
    <property type="entry name" value="WD40 repeat-like"/>
    <property type="match status" value="1"/>
</dbReference>
<sequence length="53" mass="5655">MADKVASLAYSSDSKQIVLGSHSGKIRILALRRPSILAKLEGDPRYTGSLALV</sequence>
<evidence type="ECO:0008006" key="3">
    <source>
        <dbReference type="Google" id="ProtNLM"/>
    </source>
</evidence>
<dbReference type="Proteomes" id="UP000076532">
    <property type="component" value="Unassembled WGS sequence"/>
</dbReference>
<proteinExistence type="predicted"/>